<evidence type="ECO:0000313" key="15">
    <source>
        <dbReference type="Proteomes" id="UP001501207"/>
    </source>
</evidence>
<dbReference type="SUPFAM" id="SSF56935">
    <property type="entry name" value="Porins"/>
    <property type="match status" value="1"/>
</dbReference>
<evidence type="ECO:0000259" key="13">
    <source>
        <dbReference type="SMART" id="SM00965"/>
    </source>
</evidence>
<dbReference type="NCBIfam" id="TIGR04057">
    <property type="entry name" value="SusC_RagA_signa"/>
    <property type="match status" value="1"/>
</dbReference>
<dbReference type="Pfam" id="PF13715">
    <property type="entry name" value="CarbopepD_reg_2"/>
    <property type="match status" value="1"/>
</dbReference>
<evidence type="ECO:0000256" key="6">
    <source>
        <dbReference type="ARBA" id="ARBA00023004"/>
    </source>
</evidence>
<dbReference type="PROSITE" id="PS52016">
    <property type="entry name" value="TONB_DEPENDENT_REC_3"/>
    <property type="match status" value="1"/>
</dbReference>
<evidence type="ECO:0000256" key="10">
    <source>
        <dbReference type="PROSITE-ProRule" id="PRU01360"/>
    </source>
</evidence>
<evidence type="ECO:0000256" key="12">
    <source>
        <dbReference type="SAM" id="MobiDB-lite"/>
    </source>
</evidence>
<keyword evidence="3 10" id="KW-1134">Transmembrane beta strand</keyword>
<evidence type="ECO:0000256" key="3">
    <source>
        <dbReference type="ARBA" id="ARBA00022452"/>
    </source>
</evidence>
<dbReference type="Gene3D" id="2.170.130.10">
    <property type="entry name" value="TonB-dependent receptor, plug domain"/>
    <property type="match status" value="1"/>
</dbReference>
<evidence type="ECO:0000256" key="2">
    <source>
        <dbReference type="ARBA" id="ARBA00022448"/>
    </source>
</evidence>
<evidence type="ECO:0000256" key="11">
    <source>
        <dbReference type="RuleBase" id="RU003357"/>
    </source>
</evidence>
<protein>
    <submittedName>
        <fullName evidence="14">TonB-dependent receptor</fullName>
    </submittedName>
</protein>
<keyword evidence="4" id="KW-0406">Ion transport</keyword>
<dbReference type="Gene3D" id="2.60.40.1120">
    <property type="entry name" value="Carboxypeptidase-like, regulatory domain"/>
    <property type="match status" value="1"/>
</dbReference>
<dbReference type="InterPro" id="IPR000531">
    <property type="entry name" value="Beta-barrel_TonB"/>
</dbReference>
<evidence type="ECO:0000256" key="9">
    <source>
        <dbReference type="ARBA" id="ARBA00023237"/>
    </source>
</evidence>
<comment type="caution">
    <text evidence="14">The sequence shown here is derived from an EMBL/GenBank/DDBJ whole genome shotgun (WGS) entry which is preliminary data.</text>
</comment>
<dbReference type="Pfam" id="PF00593">
    <property type="entry name" value="TonB_dep_Rec_b-barrel"/>
    <property type="match status" value="1"/>
</dbReference>
<dbReference type="InterPro" id="IPR036942">
    <property type="entry name" value="Beta-barrel_TonB_sf"/>
</dbReference>
<evidence type="ECO:0000256" key="8">
    <source>
        <dbReference type="ARBA" id="ARBA00023136"/>
    </source>
</evidence>
<feature type="domain" description="Secretin/TonB short N-terminal" evidence="13">
    <location>
        <begin position="69"/>
        <end position="120"/>
    </location>
</feature>
<keyword evidence="14" id="KW-0675">Receptor</keyword>
<comment type="similarity">
    <text evidence="10 11">Belongs to the TonB-dependent receptor family.</text>
</comment>
<evidence type="ECO:0000256" key="5">
    <source>
        <dbReference type="ARBA" id="ARBA00022692"/>
    </source>
</evidence>
<keyword evidence="2 10" id="KW-0813">Transport</keyword>
<proteinExistence type="inferred from homology"/>
<dbReference type="Gene3D" id="3.55.50.30">
    <property type="match status" value="1"/>
</dbReference>
<dbReference type="InterPro" id="IPR023996">
    <property type="entry name" value="TonB-dep_OMP_SusC/RagA"/>
</dbReference>
<name>A0ABP8FCB0_9BACT</name>
<dbReference type="InterPro" id="IPR012910">
    <property type="entry name" value="Plug_dom"/>
</dbReference>
<keyword evidence="8 10" id="KW-0472">Membrane</keyword>
<accession>A0ABP8FCB0</accession>
<evidence type="ECO:0000256" key="7">
    <source>
        <dbReference type="ARBA" id="ARBA00023077"/>
    </source>
</evidence>
<keyword evidence="6" id="KW-0408">Iron</keyword>
<feature type="region of interest" description="Disordered" evidence="12">
    <location>
        <begin position="479"/>
        <end position="512"/>
    </location>
</feature>
<keyword evidence="4" id="KW-0410">Iron transport</keyword>
<dbReference type="Pfam" id="PF07660">
    <property type="entry name" value="STN"/>
    <property type="match status" value="1"/>
</dbReference>
<reference evidence="15" key="1">
    <citation type="journal article" date="2019" name="Int. J. Syst. Evol. Microbiol.">
        <title>The Global Catalogue of Microorganisms (GCM) 10K type strain sequencing project: providing services to taxonomists for standard genome sequencing and annotation.</title>
        <authorList>
            <consortium name="The Broad Institute Genomics Platform"/>
            <consortium name="The Broad Institute Genome Sequencing Center for Infectious Disease"/>
            <person name="Wu L."/>
            <person name="Ma J."/>
        </authorList>
    </citation>
    <scope>NUCLEOTIDE SEQUENCE [LARGE SCALE GENOMIC DNA]</scope>
    <source>
        <strain evidence="15">JCM 17664</strain>
    </source>
</reference>
<dbReference type="Pfam" id="PF07715">
    <property type="entry name" value="Plug"/>
    <property type="match status" value="1"/>
</dbReference>
<dbReference type="InterPro" id="IPR011662">
    <property type="entry name" value="Secretin/TonB_short_N"/>
</dbReference>
<keyword evidence="7 11" id="KW-0798">TonB box</keyword>
<keyword evidence="9 10" id="KW-0998">Cell outer membrane</keyword>
<dbReference type="EMBL" id="BAABFN010000001">
    <property type="protein sequence ID" value="GAA4300112.1"/>
    <property type="molecule type" value="Genomic_DNA"/>
</dbReference>
<dbReference type="InterPro" id="IPR008969">
    <property type="entry name" value="CarboxyPept-like_regulatory"/>
</dbReference>
<dbReference type="InterPro" id="IPR023997">
    <property type="entry name" value="TonB-dep_OMP_SusC/RagA_CS"/>
</dbReference>
<keyword evidence="15" id="KW-1185">Reference proteome</keyword>
<dbReference type="Gene3D" id="2.40.170.20">
    <property type="entry name" value="TonB-dependent receptor, beta-barrel domain"/>
    <property type="match status" value="1"/>
</dbReference>
<evidence type="ECO:0000313" key="14">
    <source>
        <dbReference type="EMBL" id="GAA4300112.1"/>
    </source>
</evidence>
<keyword evidence="5 10" id="KW-0812">Transmembrane</keyword>
<dbReference type="SUPFAM" id="SSF49464">
    <property type="entry name" value="Carboxypeptidase regulatory domain-like"/>
    <property type="match status" value="1"/>
</dbReference>
<evidence type="ECO:0000256" key="1">
    <source>
        <dbReference type="ARBA" id="ARBA00004571"/>
    </source>
</evidence>
<dbReference type="RefSeq" id="WP_344973565.1">
    <property type="nucleotide sequence ID" value="NZ_BAABFN010000001.1"/>
</dbReference>
<dbReference type="NCBIfam" id="TIGR04056">
    <property type="entry name" value="OMP_RagA_SusC"/>
    <property type="match status" value="1"/>
</dbReference>
<dbReference type="InterPro" id="IPR037066">
    <property type="entry name" value="Plug_dom_sf"/>
</dbReference>
<evidence type="ECO:0000256" key="4">
    <source>
        <dbReference type="ARBA" id="ARBA00022496"/>
    </source>
</evidence>
<gene>
    <name evidence="14" type="ORF">GCM10023143_00790</name>
</gene>
<sequence>MQFTLPGKGSFLTGTFAVKSLLVMKISAVLLLVATFQANAGVSAQTITLSLHDAPLKIVFRAIEEQSDYFFIYRDDWLSGARPVSIRVSGATVEQALAQCFRNQPLTYTLVGNIITLRKKPPSSSGSVVPVPDLPPIRVSGVVTDSASGQPLTGVSVREKNGSHGALTDGKGAFELEVPDDAVLSVSYVGYIPQDVPVAGRRQISIRLGARVSALDQLVVVGYGTQERKDLTGSVSSIGEKDFVKGVATDALQLISGKAAGVDVSQANAEPGGNLNVRIRGVGSINSSNGVLFVIDGLPGGSTANINPSDIKSIEVLKDASAAAIYGTRAANGVVLITTKKGGQGPARVTYNTYWAYQTPSAKLHMLNATGYMHMLNDISSDAGNTPPFTEEQIAAAGRGTDWQDELLRDAWATSQQLSVSGGSDQVKYYTSLRYLSQDGILVSSDVKQYNVLVNLEVTPSDKFRFGFNLNGNLNQKDKIADESNTGNENADPLNAATQFDPTLPPGKNADGAYPVNPSIALDNPLALAYGYDYRNQNNRIYGNVFGEYEVLKGLKATLRLGGDINNIRNDQYTDRTTQRGKASGGIADINSSNAKYWLSEAVLNYDRTFGVHHLTLMGGATWEKFMTLLQGSHATGFLSDVTNTNLLQSGDPLTAQVSSSNIVYTLQSYFARANYTFRDRYLLTATVRRDGTSRFSEKNKYALFPSVALGWRLTEEPFMKNLTALSNLKLRMSYGQMGNEGIGNFATIATYVAGGNTVLGGNKVSGAQPARIPNPDLKWETTEEYNVGIDFGLFRDRVSGSVEYYARNTVDQLFNKPVPMSTGFSNILTNFGKVRNSGFDISVTTQNLAGKFGWSTTLNLSTLKNEVVMLPPYIGEIISGGIVANIPGFAIVKEGYPMYAFYGYKVTGIFQEGDDIAHSAQPDAKPGWPIFQDRDGNGKIDAQDRTILGNPFPSLTYSFGNSFSYGPFSLDIYWLGVSGIKTFNANIVESMFPINFNRNIMSKYYQERWTADRPNTGFPSGVNSAVYFGNGKMINTYSIQSAAYLRLRNVTLSCNLPLRNTRVFKAVSLSLTGENLLTITHFEGYDPAANQTGDGSNVAKSSYNNYPLARTFTLGANVTF</sequence>
<comment type="subcellular location">
    <subcellularLocation>
        <location evidence="1 10">Cell outer membrane</location>
        <topology evidence="1 10">Multi-pass membrane protein</topology>
    </subcellularLocation>
</comment>
<dbReference type="Proteomes" id="UP001501207">
    <property type="component" value="Unassembled WGS sequence"/>
</dbReference>
<organism evidence="14 15">
    <name type="scientific">Compostibacter hankyongensis</name>
    <dbReference type="NCBI Taxonomy" id="1007089"/>
    <lineage>
        <taxon>Bacteria</taxon>
        <taxon>Pseudomonadati</taxon>
        <taxon>Bacteroidota</taxon>
        <taxon>Chitinophagia</taxon>
        <taxon>Chitinophagales</taxon>
        <taxon>Chitinophagaceae</taxon>
        <taxon>Compostibacter</taxon>
    </lineage>
</organism>
<dbReference type="SMART" id="SM00965">
    <property type="entry name" value="STN"/>
    <property type="match status" value="1"/>
</dbReference>
<dbReference type="InterPro" id="IPR039426">
    <property type="entry name" value="TonB-dep_rcpt-like"/>
</dbReference>